<evidence type="ECO:0000256" key="1">
    <source>
        <dbReference type="SAM" id="Phobius"/>
    </source>
</evidence>
<dbReference type="Proteomes" id="UP001337655">
    <property type="component" value="Unassembled WGS sequence"/>
</dbReference>
<proteinExistence type="predicted"/>
<evidence type="ECO:0000313" key="2">
    <source>
        <dbReference type="EMBL" id="KAK5165560.1"/>
    </source>
</evidence>
<reference evidence="2 3" key="1">
    <citation type="submission" date="2023-08" db="EMBL/GenBank/DDBJ databases">
        <title>Black Yeasts Isolated from many extreme environments.</title>
        <authorList>
            <person name="Coleine C."/>
            <person name="Stajich J.E."/>
            <person name="Selbmann L."/>
        </authorList>
    </citation>
    <scope>NUCLEOTIDE SEQUENCE [LARGE SCALE GENOMIC DNA]</scope>
    <source>
        <strain evidence="2 3">CCFEE 5935</strain>
    </source>
</reference>
<keyword evidence="1" id="KW-0812">Transmembrane</keyword>
<keyword evidence="1" id="KW-1133">Transmembrane helix</keyword>
<protein>
    <submittedName>
        <fullName evidence="2">Uncharacterized protein</fullName>
    </submittedName>
</protein>
<dbReference type="AlphaFoldDB" id="A0AAV9NZR3"/>
<keyword evidence="1" id="KW-0472">Membrane</keyword>
<dbReference type="EMBL" id="JAVRRT010000016">
    <property type="protein sequence ID" value="KAK5165560.1"/>
    <property type="molecule type" value="Genomic_DNA"/>
</dbReference>
<comment type="caution">
    <text evidence="2">The sequence shown here is derived from an EMBL/GenBank/DDBJ whole genome shotgun (WGS) entry which is preliminary data.</text>
</comment>
<organism evidence="2 3">
    <name type="scientific">Saxophila tyrrhenica</name>
    <dbReference type="NCBI Taxonomy" id="1690608"/>
    <lineage>
        <taxon>Eukaryota</taxon>
        <taxon>Fungi</taxon>
        <taxon>Dikarya</taxon>
        <taxon>Ascomycota</taxon>
        <taxon>Pezizomycotina</taxon>
        <taxon>Dothideomycetes</taxon>
        <taxon>Dothideomycetidae</taxon>
        <taxon>Mycosphaerellales</taxon>
        <taxon>Extremaceae</taxon>
        <taxon>Saxophila</taxon>
    </lineage>
</organism>
<feature type="transmembrane region" description="Helical" evidence="1">
    <location>
        <begin position="461"/>
        <end position="483"/>
    </location>
</feature>
<dbReference type="GeneID" id="89930421"/>
<dbReference type="InterPro" id="IPR021514">
    <property type="entry name" value="DUF3176"/>
</dbReference>
<name>A0AAV9NZR3_9PEZI</name>
<accession>A0AAV9NZR3</accession>
<feature type="transmembrane region" description="Helical" evidence="1">
    <location>
        <begin position="85"/>
        <end position="104"/>
    </location>
</feature>
<dbReference type="RefSeq" id="XP_064655644.1">
    <property type="nucleotide sequence ID" value="XM_064806318.1"/>
</dbReference>
<sequence>MADIPKYTELYSLHSLHHSEQGPDSVNATPRRPWQPGFFKRLPWTGVLSIILALGCGIAAISLGLKIDGKRFDYWTVGGYVVQPAVLLSVLATVANALLVFAFAKGATIHWWHSAVRGATLEQLHSSWAFGSDWTAIFTSVAAFNTVALAAVFMPILLADGPLLQRAVVVVTTPNVTHTNQTIPLSPSPFLSGGTAFFIDHAAEPSLYHPLFAKVVQQYTAREPILVPTGLCNGNCELEVSAPGWDIECDSSATQHELATYDDLTEYLKNTDSNYTEYRNSTYRGPEVDQIVFNVELTYGYDYPANYEDGVNFAIDLETRYKSTPGGNYTLSRHSCTLHEAIIKYPLVLQNETVTLAPMPLSDGRTVERVYRGPESGSIGTYETLLIFNVDGQILMANEIAFRTAYAQTSMTPSGDSSVNLTATQSYILKPNLTGIDRPLVQRAVVTDKSTQTVYQTQPGWLAGGFVVICLACLFIAPTYWGFWRLGREVSMSPIEIGRAFDAAVMQNADPNATGQDLKKYLGDRKVNLAPAAIQRSRSTMSLGGQPEESSGIIR</sequence>
<dbReference type="Pfam" id="PF11374">
    <property type="entry name" value="DUF3176"/>
    <property type="match status" value="1"/>
</dbReference>
<feature type="transmembrane region" description="Helical" evidence="1">
    <location>
        <begin position="134"/>
        <end position="158"/>
    </location>
</feature>
<feature type="transmembrane region" description="Helical" evidence="1">
    <location>
        <begin position="42"/>
        <end position="65"/>
    </location>
</feature>
<dbReference type="PANTHER" id="PTHR37576:SF2">
    <property type="entry name" value="DEFECT AT LOW TEMPERATURE PROTEIN 1"/>
    <property type="match status" value="1"/>
</dbReference>
<gene>
    <name evidence="2" type="ORF">LTR77_009089</name>
</gene>
<dbReference type="PANTHER" id="PTHR37576">
    <property type="entry name" value="DEFECT AT LOW TEMPERATURE PROTEIN 1"/>
    <property type="match status" value="1"/>
</dbReference>
<evidence type="ECO:0000313" key="3">
    <source>
        <dbReference type="Proteomes" id="UP001337655"/>
    </source>
</evidence>
<keyword evidence="3" id="KW-1185">Reference proteome</keyword>